<gene>
    <name evidence="4" type="ORF">GCM10023200_24440</name>
</gene>
<dbReference type="EMBL" id="BAABHO010000016">
    <property type="protein sequence ID" value="GAA4788938.1"/>
    <property type="molecule type" value="Genomic_DNA"/>
</dbReference>
<dbReference type="Pfam" id="PF17853">
    <property type="entry name" value="GGDEF_2"/>
    <property type="match status" value="1"/>
</dbReference>
<evidence type="ECO:0000259" key="2">
    <source>
        <dbReference type="Pfam" id="PF13556"/>
    </source>
</evidence>
<evidence type="ECO:0000313" key="4">
    <source>
        <dbReference type="EMBL" id="GAA4788938.1"/>
    </source>
</evidence>
<accession>A0ABP9B3Y4</accession>
<feature type="domain" description="PucR C-terminal helix-turn-helix" evidence="2">
    <location>
        <begin position="324"/>
        <end position="378"/>
    </location>
</feature>
<dbReference type="InterPro" id="IPR041522">
    <property type="entry name" value="CdaR_GGDEF"/>
</dbReference>
<dbReference type="Proteomes" id="UP001500928">
    <property type="component" value="Unassembled WGS sequence"/>
</dbReference>
<dbReference type="InterPro" id="IPR025736">
    <property type="entry name" value="PucR_C-HTH_dom"/>
</dbReference>
<dbReference type="PANTHER" id="PTHR33744">
    <property type="entry name" value="CARBOHYDRATE DIACID REGULATOR"/>
    <property type="match status" value="1"/>
</dbReference>
<proteinExistence type="inferred from homology"/>
<keyword evidence="5" id="KW-1185">Reference proteome</keyword>
<dbReference type="InterPro" id="IPR042070">
    <property type="entry name" value="PucR_C-HTH_sf"/>
</dbReference>
<dbReference type="PANTHER" id="PTHR33744:SF7">
    <property type="entry name" value="PUCR FAMILY TRANSCRIPTIONAL REGULATOR"/>
    <property type="match status" value="1"/>
</dbReference>
<comment type="similarity">
    <text evidence="1">Belongs to the CdaR family.</text>
</comment>
<dbReference type="Pfam" id="PF13556">
    <property type="entry name" value="HTH_30"/>
    <property type="match status" value="1"/>
</dbReference>
<sequence>MAPAPLRSGVRATTLRRIEKASGDLAAAGVSAMAERLAWFSRLTAEQRSGVLVVTQTGAANFVSWLREPDATPRLTTEAFRTAPLDLARRVTLRQTVELVRIAIEVFEERIPSFGADDAEQEALVRAVLRFGREVAFSAATVYASAAEARGAWDARLEALVVDAVVRGEAEETLLSRASALGWDPAAEATVVVGEPPTEEPPEPLHAVRRAAHRAGATVLLGTHGAKLVMIAGPGAPLEDLSASFGPGAVVHGPTVAGLTAAHRSAAAALAGHRAVRAWPGAPRPVAADALLPERVLDGDAQAVEQLRREVAAPLRGAGGELEATVECYLDAAGVLEAAARRLYVHPNTVRYRLRRVAELTGRHPGEARGALVLRLALGLDRLQPSAAPAQAPDRR</sequence>
<protein>
    <submittedName>
        <fullName evidence="4">Helix-turn-helix domain-containing protein</fullName>
    </submittedName>
</protein>
<reference evidence="5" key="1">
    <citation type="journal article" date="2019" name="Int. J. Syst. Evol. Microbiol.">
        <title>The Global Catalogue of Microorganisms (GCM) 10K type strain sequencing project: providing services to taxonomists for standard genome sequencing and annotation.</title>
        <authorList>
            <consortium name="The Broad Institute Genomics Platform"/>
            <consortium name="The Broad Institute Genome Sequencing Center for Infectious Disease"/>
            <person name="Wu L."/>
            <person name="Ma J."/>
        </authorList>
    </citation>
    <scope>NUCLEOTIDE SEQUENCE [LARGE SCALE GENOMIC DNA]</scope>
    <source>
        <strain evidence="5">JCM 17979</strain>
    </source>
</reference>
<dbReference type="RefSeq" id="WP_345414614.1">
    <property type="nucleotide sequence ID" value="NZ_BAABHO010000016.1"/>
</dbReference>
<feature type="domain" description="CdaR GGDEF-like" evidence="3">
    <location>
        <begin position="168"/>
        <end position="272"/>
    </location>
</feature>
<name>A0ABP9B3Y4_9PSEU</name>
<dbReference type="Gene3D" id="1.10.10.2840">
    <property type="entry name" value="PucR C-terminal helix-turn-helix domain"/>
    <property type="match status" value="1"/>
</dbReference>
<evidence type="ECO:0000313" key="5">
    <source>
        <dbReference type="Proteomes" id="UP001500928"/>
    </source>
</evidence>
<organism evidence="4 5">
    <name type="scientific">Actinomycetospora chlora</name>
    <dbReference type="NCBI Taxonomy" id="663608"/>
    <lineage>
        <taxon>Bacteria</taxon>
        <taxon>Bacillati</taxon>
        <taxon>Actinomycetota</taxon>
        <taxon>Actinomycetes</taxon>
        <taxon>Pseudonocardiales</taxon>
        <taxon>Pseudonocardiaceae</taxon>
        <taxon>Actinomycetospora</taxon>
    </lineage>
</organism>
<evidence type="ECO:0000256" key="1">
    <source>
        <dbReference type="ARBA" id="ARBA00006754"/>
    </source>
</evidence>
<dbReference type="InterPro" id="IPR051448">
    <property type="entry name" value="CdaR-like_regulators"/>
</dbReference>
<evidence type="ECO:0000259" key="3">
    <source>
        <dbReference type="Pfam" id="PF17853"/>
    </source>
</evidence>
<comment type="caution">
    <text evidence="4">The sequence shown here is derived from an EMBL/GenBank/DDBJ whole genome shotgun (WGS) entry which is preliminary data.</text>
</comment>